<name>A0A7W9DXI0_9SPHI</name>
<evidence type="ECO:0000256" key="7">
    <source>
        <dbReference type="ARBA" id="ARBA00038032"/>
    </source>
</evidence>
<evidence type="ECO:0000256" key="2">
    <source>
        <dbReference type="ARBA" id="ARBA00022448"/>
    </source>
</evidence>
<protein>
    <submittedName>
        <fullName evidence="10">Small multidrug resistance pump</fullName>
    </submittedName>
</protein>
<dbReference type="GO" id="GO:0005886">
    <property type="term" value="C:plasma membrane"/>
    <property type="evidence" value="ECO:0007669"/>
    <property type="project" value="UniProtKB-SubCell"/>
</dbReference>
<keyword evidence="6 9" id="KW-0472">Membrane</keyword>
<comment type="caution">
    <text evidence="10">The sequence shown here is derived from an EMBL/GenBank/DDBJ whole genome shotgun (WGS) entry which is preliminary data.</text>
</comment>
<dbReference type="SUPFAM" id="SSF103481">
    <property type="entry name" value="Multidrug resistance efflux transporter EmrE"/>
    <property type="match status" value="1"/>
</dbReference>
<accession>A0A7W9DXI0</accession>
<feature type="transmembrane region" description="Helical" evidence="9">
    <location>
        <begin position="69"/>
        <end position="90"/>
    </location>
</feature>
<evidence type="ECO:0000256" key="9">
    <source>
        <dbReference type="SAM" id="Phobius"/>
    </source>
</evidence>
<comment type="similarity">
    <text evidence="7 8">Belongs to the drug/metabolite transporter (DMT) superfamily. Small multidrug resistance (SMR) (TC 2.A.7.1) family.</text>
</comment>
<dbReference type="Proteomes" id="UP000537204">
    <property type="component" value="Unassembled WGS sequence"/>
</dbReference>
<dbReference type="FunFam" id="1.10.3730.20:FF:000001">
    <property type="entry name" value="Quaternary ammonium compound resistance transporter SugE"/>
    <property type="match status" value="1"/>
</dbReference>
<feature type="transmembrane region" description="Helical" evidence="9">
    <location>
        <begin position="96"/>
        <end position="115"/>
    </location>
</feature>
<evidence type="ECO:0000256" key="5">
    <source>
        <dbReference type="ARBA" id="ARBA00022989"/>
    </source>
</evidence>
<feature type="transmembrane region" description="Helical" evidence="9">
    <location>
        <begin position="12"/>
        <end position="32"/>
    </location>
</feature>
<dbReference type="GO" id="GO:0015199">
    <property type="term" value="F:amino-acid betaine transmembrane transporter activity"/>
    <property type="evidence" value="ECO:0007669"/>
    <property type="project" value="TreeGrafter"/>
</dbReference>
<keyword evidence="3" id="KW-1003">Cell membrane</keyword>
<dbReference type="RefSeq" id="WP_317617684.1">
    <property type="nucleotide sequence ID" value="NZ_JACHCE010000001.1"/>
</dbReference>
<dbReference type="GO" id="GO:0015220">
    <property type="term" value="F:choline transmembrane transporter activity"/>
    <property type="evidence" value="ECO:0007669"/>
    <property type="project" value="TreeGrafter"/>
</dbReference>
<evidence type="ECO:0000256" key="3">
    <source>
        <dbReference type="ARBA" id="ARBA00022475"/>
    </source>
</evidence>
<evidence type="ECO:0000313" key="11">
    <source>
        <dbReference type="Proteomes" id="UP000537204"/>
    </source>
</evidence>
<keyword evidence="2" id="KW-0813">Transport</keyword>
<gene>
    <name evidence="10" type="ORF">HDE68_001037</name>
</gene>
<evidence type="ECO:0000313" key="10">
    <source>
        <dbReference type="EMBL" id="MBB5635152.1"/>
    </source>
</evidence>
<dbReference type="InterPro" id="IPR045324">
    <property type="entry name" value="Small_multidrug_res"/>
</dbReference>
<evidence type="ECO:0000256" key="1">
    <source>
        <dbReference type="ARBA" id="ARBA00004651"/>
    </source>
</evidence>
<proteinExistence type="inferred from homology"/>
<comment type="subcellular location">
    <subcellularLocation>
        <location evidence="1 8">Cell membrane</location>
        <topology evidence="1 8">Multi-pass membrane protein</topology>
    </subcellularLocation>
</comment>
<dbReference type="InterPro" id="IPR037185">
    <property type="entry name" value="EmrE-like"/>
</dbReference>
<dbReference type="Gene3D" id="1.10.3730.20">
    <property type="match status" value="1"/>
</dbReference>
<keyword evidence="4 8" id="KW-0812">Transmembrane</keyword>
<dbReference type="InterPro" id="IPR000390">
    <property type="entry name" value="Small_drug/metabolite_transptr"/>
</dbReference>
<dbReference type="PANTHER" id="PTHR30561">
    <property type="entry name" value="SMR FAMILY PROTON-DEPENDENT DRUG EFFLUX TRANSPORTER SUGE"/>
    <property type="match status" value="1"/>
</dbReference>
<keyword evidence="5 9" id="KW-1133">Transmembrane helix</keyword>
<dbReference type="AlphaFoldDB" id="A0A7W9DXI0"/>
<sequence>MENSKKNQQYIMKSYFFLFLAIISEITGTTFLKKSEGFTKFYPGAISVIGILFAFYFLSIAIKTMPVGTAYAIWSGVGIVFITIIGILVYKQIPDTAAIIGMSLIVAGVIIINLFSKAAGH</sequence>
<organism evidence="10 11">
    <name type="scientific">Pedobacter cryoconitis</name>
    <dbReference type="NCBI Taxonomy" id="188932"/>
    <lineage>
        <taxon>Bacteria</taxon>
        <taxon>Pseudomonadati</taxon>
        <taxon>Bacteroidota</taxon>
        <taxon>Sphingobacteriia</taxon>
        <taxon>Sphingobacteriales</taxon>
        <taxon>Sphingobacteriaceae</taxon>
        <taxon>Pedobacter</taxon>
    </lineage>
</organism>
<dbReference type="GO" id="GO:0015297">
    <property type="term" value="F:antiporter activity"/>
    <property type="evidence" value="ECO:0007669"/>
    <property type="project" value="TreeGrafter"/>
</dbReference>
<feature type="transmembrane region" description="Helical" evidence="9">
    <location>
        <begin position="44"/>
        <end position="62"/>
    </location>
</feature>
<dbReference type="EMBL" id="JACHCE010000001">
    <property type="protein sequence ID" value="MBB5635152.1"/>
    <property type="molecule type" value="Genomic_DNA"/>
</dbReference>
<reference evidence="10 11" key="1">
    <citation type="submission" date="2020-08" db="EMBL/GenBank/DDBJ databases">
        <title>Genomic Encyclopedia of Type Strains, Phase IV (KMG-V): Genome sequencing to study the core and pangenomes of soil and plant-associated prokaryotes.</title>
        <authorList>
            <person name="Whitman W."/>
        </authorList>
    </citation>
    <scope>NUCLEOTIDE SEQUENCE [LARGE SCALE GENOMIC DNA]</scope>
    <source>
        <strain evidence="10 11">S3M1</strain>
    </source>
</reference>
<dbReference type="GO" id="GO:0031460">
    <property type="term" value="P:glycine betaine transport"/>
    <property type="evidence" value="ECO:0007669"/>
    <property type="project" value="TreeGrafter"/>
</dbReference>
<dbReference type="PANTHER" id="PTHR30561:SF1">
    <property type="entry name" value="MULTIDRUG TRANSPORTER EMRE"/>
    <property type="match status" value="1"/>
</dbReference>
<dbReference type="GO" id="GO:1990961">
    <property type="term" value="P:xenobiotic detoxification by transmembrane export across the plasma membrane"/>
    <property type="evidence" value="ECO:0007669"/>
    <property type="project" value="UniProtKB-ARBA"/>
</dbReference>
<evidence type="ECO:0000256" key="8">
    <source>
        <dbReference type="RuleBase" id="RU003942"/>
    </source>
</evidence>
<dbReference type="Pfam" id="PF00893">
    <property type="entry name" value="Multi_Drug_Res"/>
    <property type="match status" value="1"/>
</dbReference>
<evidence type="ECO:0000256" key="6">
    <source>
        <dbReference type="ARBA" id="ARBA00023136"/>
    </source>
</evidence>
<evidence type="ECO:0000256" key="4">
    <source>
        <dbReference type="ARBA" id="ARBA00022692"/>
    </source>
</evidence>